<proteinExistence type="predicted"/>
<evidence type="ECO:0000313" key="2">
    <source>
        <dbReference type="Proteomes" id="UP000479190"/>
    </source>
</evidence>
<dbReference type="EMBL" id="CADCXV010000905">
    <property type="protein sequence ID" value="CAB0038363.1"/>
    <property type="molecule type" value="Genomic_DNA"/>
</dbReference>
<feature type="non-terminal residue" evidence="1">
    <location>
        <position position="1"/>
    </location>
</feature>
<reference evidence="1 2" key="1">
    <citation type="submission" date="2020-02" db="EMBL/GenBank/DDBJ databases">
        <authorList>
            <person name="Ferguson B K."/>
        </authorList>
    </citation>
    <scope>NUCLEOTIDE SEQUENCE [LARGE SCALE GENOMIC DNA]</scope>
</reference>
<keyword evidence="2" id="KW-1185">Reference proteome</keyword>
<gene>
    <name evidence="1" type="ORF">TBRA_LOCUS10148</name>
</gene>
<dbReference type="Proteomes" id="UP000479190">
    <property type="component" value="Unassembled WGS sequence"/>
</dbReference>
<organism evidence="1 2">
    <name type="scientific">Trichogramma brassicae</name>
    <dbReference type="NCBI Taxonomy" id="86971"/>
    <lineage>
        <taxon>Eukaryota</taxon>
        <taxon>Metazoa</taxon>
        <taxon>Ecdysozoa</taxon>
        <taxon>Arthropoda</taxon>
        <taxon>Hexapoda</taxon>
        <taxon>Insecta</taxon>
        <taxon>Pterygota</taxon>
        <taxon>Neoptera</taxon>
        <taxon>Endopterygota</taxon>
        <taxon>Hymenoptera</taxon>
        <taxon>Apocrita</taxon>
        <taxon>Proctotrupomorpha</taxon>
        <taxon>Chalcidoidea</taxon>
        <taxon>Trichogrammatidae</taxon>
        <taxon>Trichogramma</taxon>
    </lineage>
</organism>
<name>A0A6H5IRW8_9HYME</name>
<protein>
    <submittedName>
        <fullName evidence="1">Uncharacterized protein</fullName>
    </submittedName>
</protein>
<evidence type="ECO:0000313" key="1">
    <source>
        <dbReference type="EMBL" id="CAB0038363.1"/>
    </source>
</evidence>
<dbReference type="AlphaFoldDB" id="A0A6H5IRW8"/>
<sequence>MSNIDAMKNLYKNCGEKKIDFRKIGEAKMLDEKFQRVIYRIFNTTTAYNVARGSSEKKMRAHRLAGAFQCFVLNSIVLQQSKSRIWAPYHRRISILDNFLDTPGHVLLRVLLKIAQRRAYMRSTNTLFSKNDAIIRLLTSRGKLLLRGQRECPHLPDIYPTSPSARLRVNECKSFSSLKYLRHIVFPYKARSLSTTSPCSSSYDPILLYRLAEVAMKPHIDCIR</sequence>
<accession>A0A6H5IRW8</accession>